<accession>A0ABP3DCI7</accession>
<dbReference type="InterPro" id="IPR011712">
    <property type="entry name" value="Sig_transdc_His_kin_sub3_dim/P"/>
</dbReference>
<dbReference type="GO" id="GO:0016301">
    <property type="term" value="F:kinase activity"/>
    <property type="evidence" value="ECO:0007669"/>
    <property type="project" value="UniProtKB-KW"/>
</dbReference>
<evidence type="ECO:0000256" key="3">
    <source>
        <dbReference type="ARBA" id="ARBA00022553"/>
    </source>
</evidence>
<evidence type="ECO:0000256" key="7">
    <source>
        <dbReference type="ARBA" id="ARBA00022840"/>
    </source>
</evidence>
<dbReference type="RefSeq" id="WP_344647804.1">
    <property type="nucleotide sequence ID" value="NZ_BAAAGX010000006.1"/>
</dbReference>
<evidence type="ECO:0000256" key="2">
    <source>
        <dbReference type="ARBA" id="ARBA00012438"/>
    </source>
</evidence>
<reference evidence="13" key="1">
    <citation type="journal article" date="2019" name="Int. J. Syst. Evol. Microbiol.">
        <title>The Global Catalogue of Microorganisms (GCM) 10K type strain sequencing project: providing services to taxonomists for standard genome sequencing and annotation.</title>
        <authorList>
            <consortium name="The Broad Institute Genomics Platform"/>
            <consortium name="The Broad Institute Genome Sequencing Center for Infectious Disease"/>
            <person name="Wu L."/>
            <person name="Ma J."/>
        </authorList>
    </citation>
    <scope>NUCLEOTIDE SEQUENCE [LARGE SCALE GENOMIC DNA]</scope>
    <source>
        <strain evidence="13">JCM 10425</strain>
    </source>
</reference>
<comment type="catalytic activity">
    <reaction evidence="1">
        <text>ATP + protein L-histidine = ADP + protein N-phospho-L-histidine.</text>
        <dbReference type="EC" id="2.7.13.3"/>
    </reaction>
</comment>
<dbReference type="SUPFAM" id="SSF55874">
    <property type="entry name" value="ATPase domain of HSP90 chaperone/DNA topoisomerase II/histidine kinase"/>
    <property type="match status" value="1"/>
</dbReference>
<feature type="domain" description="Signal transduction histidine kinase subgroup 3 dimerisation and phosphoacceptor" evidence="10">
    <location>
        <begin position="222"/>
        <end position="287"/>
    </location>
</feature>
<organism evidence="12 13">
    <name type="scientific">Cryptosporangium japonicum</name>
    <dbReference type="NCBI Taxonomy" id="80872"/>
    <lineage>
        <taxon>Bacteria</taxon>
        <taxon>Bacillati</taxon>
        <taxon>Actinomycetota</taxon>
        <taxon>Actinomycetes</taxon>
        <taxon>Cryptosporangiales</taxon>
        <taxon>Cryptosporangiaceae</taxon>
        <taxon>Cryptosporangium</taxon>
    </lineage>
</organism>
<feature type="domain" description="Putative sensor" evidence="11">
    <location>
        <begin position="67"/>
        <end position="199"/>
    </location>
</feature>
<dbReference type="PANTHER" id="PTHR24421:SF10">
    <property type="entry name" value="NITRATE_NITRITE SENSOR PROTEIN NARQ"/>
    <property type="match status" value="1"/>
</dbReference>
<dbReference type="Pfam" id="PF07730">
    <property type="entry name" value="HisKA_3"/>
    <property type="match status" value="1"/>
</dbReference>
<dbReference type="PANTHER" id="PTHR24421">
    <property type="entry name" value="NITRATE/NITRITE SENSOR PROTEIN NARX-RELATED"/>
    <property type="match status" value="1"/>
</dbReference>
<evidence type="ECO:0000259" key="10">
    <source>
        <dbReference type="Pfam" id="PF07730"/>
    </source>
</evidence>
<keyword evidence="3" id="KW-0597">Phosphoprotein</keyword>
<keyword evidence="9" id="KW-0812">Transmembrane</keyword>
<feature type="transmembrane region" description="Helical" evidence="9">
    <location>
        <begin position="114"/>
        <end position="147"/>
    </location>
</feature>
<evidence type="ECO:0000256" key="9">
    <source>
        <dbReference type="SAM" id="Phobius"/>
    </source>
</evidence>
<evidence type="ECO:0000313" key="12">
    <source>
        <dbReference type="EMBL" id="GAA0228995.1"/>
    </source>
</evidence>
<keyword evidence="8" id="KW-0902">Two-component regulatory system</keyword>
<keyword evidence="7" id="KW-0067">ATP-binding</keyword>
<feature type="transmembrane region" description="Helical" evidence="9">
    <location>
        <begin position="52"/>
        <end position="73"/>
    </location>
</feature>
<dbReference type="EC" id="2.7.13.3" evidence="2"/>
<evidence type="ECO:0000259" key="11">
    <source>
        <dbReference type="Pfam" id="PF13796"/>
    </source>
</evidence>
<dbReference type="InterPro" id="IPR050482">
    <property type="entry name" value="Sensor_HK_TwoCompSys"/>
</dbReference>
<keyword evidence="4" id="KW-0808">Transferase</keyword>
<dbReference type="Pfam" id="PF13796">
    <property type="entry name" value="Sensor"/>
    <property type="match status" value="1"/>
</dbReference>
<name>A0ABP3DCI7_9ACTN</name>
<evidence type="ECO:0000256" key="6">
    <source>
        <dbReference type="ARBA" id="ARBA00022777"/>
    </source>
</evidence>
<feature type="transmembrane region" description="Helical" evidence="9">
    <location>
        <begin position="167"/>
        <end position="190"/>
    </location>
</feature>
<sequence>MNVLDRRYLLTAGPWRAIAYLVSTVPVGVAAAVPFGLLGLPVLLAFSRLQPVWVVPGVVLVVGLGPLVAVPLAQVERARLRLLGYRGVRSGHRPARAEHWLRTRYTEAATWREVAYAVLLLTAGPVLYGALFLVVVLVVGWVLAPLAVGDGPVALGLGTVSTVSEALPYTVTALLALPVLPYLFGVAAWAHGAVARALLGESEELVEVTRSRARLVDAFEAERTRIERDLHDGAQQRLVSLSLQLGVARMLIDEGTPAAEAVADAHQQAKNLMVEVRELIHGIRPQLLTELGLPDAVRELADRSAVPVTVHASLPGRPASHVEGTAYFVVAEALTNVAKHSGASSATVTLRRDGTLLTVLVSDDGCGGASPDRGTGLTGLADRVAAAGGRLLLSSPDGGPTTLGVELPWT</sequence>
<keyword evidence="6 12" id="KW-0418">Kinase</keyword>
<comment type="caution">
    <text evidence="12">The sequence shown here is derived from an EMBL/GenBank/DDBJ whole genome shotgun (WGS) entry which is preliminary data.</text>
</comment>
<dbReference type="Gene3D" id="3.30.565.10">
    <property type="entry name" value="Histidine kinase-like ATPase, C-terminal domain"/>
    <property type="match status" value="1"/>
</dbReference>
<dbReference type="Gene3D" id="1.20.5.1930">
    <property type="match status" value="1"/>
</dbReference>
<gene>
    <name evidence="12" type="ORF">GCM10009539_13010</name>
</gene>
<dbReference type="EMBL" id="BAAAGX010000006">
    <property type="protein sequence ID" value="GAA0228995.1"/>
    <property type="molecule type" value="Genomic_DNA"/>
</dbReference>
<proteinExistence type="predicted"/>
<evidence type="ECO:0000313" key="13">
    <source>
        <dbReference type="Proteomes" id="UP001500967"/>
    </source>
</evidence>
<evidence type="ECO:0000256" key="1">
    <source>
        <dbReference type="ARBA" id="ARBA00000085"/>
    </source>
</evidence>
<keyword evidence="13" id="KW-1185">Reference proteome</keyword>
<evidence type="ECO:0000256" key="5">
    <source>
        <dbReference type="ARBA" id="ARBA00022741"/>
    </source>
</evidence>
<keyword evidence="5" id="KW-0547">Nucleotide-binding</keyword>
<keyword evidence="9" id="KW-0472">Membrane</keyword>
<evidence type="ECO:0000256" key="4">
    <source>
        <dbReference type="ARBA" id="ARBA00022679"/>
    </source>
</evidence>
<dbReference type="CDD" id="cd16917">
    <property type="entry name" value="HATPase_UhpB-NarQ-NarX-like"/>
    <property type="match status" value="1"/>
</dbReference>
<protein>
    <recommendedName>
        <fullName evidence="2">histidine kinase</fullName>
        <ecNumber evidence="2">2.7.13.3</ecNumber>
    </recommendedName>
</protein>
<evidence type="ECO:0000256" key="8">
    <source>
        <dbReference type="ARBA" id="ARBA00023012"/>
    </source>
</evidence>
<feature type="transmembrane region" description="Helical" evidence="9">
    <location>
        <begin position="20"/>
        <end position="46"/>
    </location>
</feature>
<dbReference type="InterPro" id="IPR036890">
    <property type="entry name" value="HATPase_C_sf"/>
</dbReference>
<dbReference type="Proteomes" id="UP001500967">
    <property type="component" value="Unassembled WGS sequence"/>
</dbReference>
<keyword evidence="9" id="KW-1133">Transmembrane helix</keyword>
<dbReference type="InterPro" id="IPR025828">
    <property type="entry name" value="Put_sensor_dom"/>
</dbReference>